<dbReference type="InterPro" id="IPR044946">
    <property type="entry name" value="Restrct_endonuc_typeI_TRD_sf"/>
</dbReference>
<reference evidence="6" key="1">
    <citation type="submission" date="2015-12" db="EMBL/GenBank/DDBJ databases">
        <authorList>
            <person name="Lauer A."/>
            <person name="Humrighouse B."/>
            <person name="Loparev V."/>
            <person name="Shewmaker P.L."/>
            <person name="Whitney A.M."/>
            <person name="McLaughlin R.W."/>
        </authorList>
    </citation>
    <scope>NUCLEOTIDE SEQUENCE [LARGE SCALE GENOMIC DNA]</scope>
    <source>
        <strain evidence="6">LMG 26678</strain>
    </source>
</reference>
<dbReference type="GO" id="GO:0009307">
    <property type="term" value="P:DNA restriction-modification system"/>
    <property type="evidence" value="ECO:0007669"/>
    <property type="project" value="UniProtKB-KW"/>
</dbReference>
<evidence type="ECO:0000256" key="2">
    <source>
        <dbReference type="ARBA" id="ARBA00022747"/>
    </source>
</evidence>
<dbReference type="Pfam" id="PF01420">
    <property type="entry name" value="Methylase_S"/>
    <property type="match status" value="2"/>
</dbReference>
<dbReference type="SUPFAM" id="SSF116734">
    <property type="entry name" value="DNA methylase specificity domain"/>
    <property type="match status" value="2"/>
</dbReference>
<dbReference type="AlphaFoldDB" id="A0A0U2XIJ1"/>
<dbReference type="RefSeq" id="WP_244148178.1">
    <property type="nucleotide sequence ID" value="NZ_CP013655.1"/>
</dbReference>
<feature type="domain" description="Type I restriction modification DNA specificity" evidence="4">
    <location>
        <begin position="3"/>
        <end position="179"/>
    </location>
</feature>
<dbReference type="REBASE" id="134228">
    <property type="entry name" value="S.Ero26678ORF15230P"/>
</dbReference>
<dbReference type="PANTHER" id="PTHR30408:SF13">
    <property type="entry name" value="TYPE I RESTRICTION ENZYME HINDI SPECIFICITY SUBUNIT"/>
    <property type="match status" value="1"/>
</dbReference>
<dbReference type="CDD" id="cd17496">
    <property type="entry name" value="RMtype1_S_BliBORF2384P-TRD1-CR1_like"/>
    <property type="match status" value="1"/>
</dbReference>
<dbReference type="InterPro" id="IPR000055">
    <property type="entry name" value="Restrct_endonuc_typeI_TRD"/>
</dbReference>
<protein>
    <recommendedName>
        <fullName evidence="4">Type I restriction modification DNA specificity domain-containing protein</fullName>
    </recommendedName>
</protein>
<evidence type="ECO:0000313" key="6">
    <source>
        <dbReference type="Proteomes" id="UP000067523"/>
    </source>
</evidence>
<organism evidence="5 6">
    <name type="scientific">Enterococcus rotai</name>
    <dbReference type="NCBI Taxonomy" id="118060"/>
    <lineage>
        <taxon>Bacteria</taxon>
        <taxon>Bacillati</taxon>
        <taxon>Bacillota</taxon>
        <taxon>Bacilli</taxon>
        <taxon>Lactobacillales</taxon>
        <taxon>Enterococcaceae</taxon>
        <taxon>Enterococcus</taxon>
    </lineage>
</organism>
<dbReference type="EMBL" id="CP013655">
    <property type="protein sequence ID" value="ALS38449.1"/>
    <property type="molecule type" value="Genomic_DNA"/>
</dbReference>
<dbReference type="CDD" id="cd17260">
    <property type="entry name" value="RMtype1_S_EcoEI-TRD1-CR1_like"/>
    <property type="match status" value="1"/>
</dbReference>
<accession>A0A0U2XIJ1</accession>
<dbReference type="Gene3D" id="3.90.220.20">
    <property type="entry name" value="DNA methylase specificity domains"/>
    <property type="match status" value="2"/>
</dbReference>
<comment type="similarity">
    <text evidence="1">Belongs to the type-I restriction system S methylase family.</text>
</comment>
<dbReference type="Proteomes" id="UP000067523">
    <property type="component" value="Chromosome"/>
</dbReference>
<evidence type="ECO:0000256" key="3">
    <source>
        <dbReference type="ARBA" id="ARBA00023125"/>
    </source>
</evidence>
<evidence type="ECO:0000313" key="5">
    <source>
        <dbReference type="EMBL" id="ALS38449.1"/>
    </source>
</evidence>
<evidence type="ECO:0000256" key="1">
    <source>
        <dbReference type="ARBA" id="ARBA00010923"/>
    </source>
</evidence>
<gene>
    <name evidence="5" type="ORF">ATZ35_15225</name>
</gene>
<dbReference type="PANTHER" id="PTHR30408">
    <property type="entry name" value="TYPE-1 RESTRICTION ENZYME ECOKI SPECIFICITY PROTEIN"/>
    <property type="match status" value="1"/>
</dbReference>
<evidence type="ECO:0000259" key="4">
    <source>
        <dbReference type="Pfam" id="PF01420"/>
    </source>
</evidence>
<keyword evidence="2" id="KW-0680">Restriction system</keyword>
<dbReference type="STRING" id="118060.ATZ35_15225"/>
<sequence>MRSEWKRKRLDEIIDFAPKEILKRDTLAKKISMDKLPNFARKINGFEIEMFKSGTKFRNGDTLMARITPCLENGKTAIVDILDKDEVGYGSTEFFVLRAKEGISDPLFIYYLSISEEIRNIAIASMTGTSGRQRAQKEAILEYEMAIPTLTEQKIMSRILGNLDSKIELNNQIINTLEETATTLFNHWFIDFEFPNKNGNPYKLNGGKMIESELGEIPEGWEVSSLKNITEIIMGQSPKGTSYNNENIGLPLINGASDFKNGFVNPKKYTTEPKKVTKKADIIFGVRATIGNPTIVQQEYAIGRGAGIARVIDNHYQEFVFLLLEEMFKYFANTGSGSVYINISKNDFENYKFVSPSFEVILMFHESVMSIFELIANKRSEIESLKELRDTLLPKLLSGEIELE</sequence>
<name>A0A0U2XIJ1_9ENTE</name>
<dbReference type="InterPro" id="IPR052021">
    <property type="entry name" value="Type-I_RS_S_subunit"/>
</dbReference>
<dbReference type="GO" id="GO:0003677">
    <property type="term" value="F:DNA binding"/>
    <property type="evidence" value="ECO:0007669"/>
    <property type="project" value="UniProtKB-KW"/>
</dbReference>
<proteinExistence type="inferred from homology"/>
<feature type="domain" description="Type I restriction modification DNA specificity" evidence="4">
    <location>
        <begin position="218"/>
        <end position="383"/>
    </location>
</feature>
<keyword evidence="3" id="KW-0238">DNA-binding</keyword>
<dbReference type="KEGG" id="erx:ATZ35_15225"/>
<keyword evidence="6" id="KW-1185">Reference proteome</keyword>